<sequence length="256" mass="28185">ADCLFQVISNGDLSPLTERLMQTPPLRFSGKPDLVVFSGGVSEYIYGYETRSFGDIGIVLGEEIRKRMREMDTLVVEPAERIRATVIGESQYTLQVSGTTNLISSPDLLPMRNLPVVAPLFASSVLTQEEIVDEIRKAIEMHDLDVTIDPFAIAFRRSVINQPSYKLMKKLSEAVIAALRGKEKIGGTVVLVFEADIGMGIGRVIQEEVAPGLNLISIDEIKLGDFNYVDIGEPTGDRGFIPVIIKSLVFPNQVIM</sequence>
<name>X0UFB2_9ZZZZ</name>
<protein>
    <recommendedName>
        <fullName evidence="2">Reactivating factor for ethanolamine ammonia lyase</fullName>
    </recommendedName>
</protein>
<accession>X0UFB2</accession>
<gene>
    <name evidence="1" type="ORF">S01H1_44046</name>
</gene>
<feature type="non-terminal residue" evidence="1">
    <location>
        <position position="1"/>
    </location>
</feature>
<comment type="caution">
    <text evidence="1">The sequence shown here is derived from an EMBL/GenBank/DDBJ whole genome shotgun (WGS) entry which is preliminary data.</text>
</comment>
<dbReference type="AlphaFoldDB" id="X0UFB2"/>
<evidence type="ECO:0008006" key="2">
    <source>
        <dbReference type="Google" id="ProtNLM"/>
    </source>
</evidence>
<dbReference type="InterPro" id="IPR009377">
    <property type="entry name" value="EutA"/>
</dbReference>
<evidence type="ECO:0000313" key="1">
    <source>
        <dbReference type="EMBL" id="GAG04290.1"/>
    </source>
</evidence>
<organism evidence="1">
    <name type="scientific">marine sediment metagenome</name>
    <dbReference type="NCBI Taxonomy" id="412755"/>
    <lineage>
        <taxon>unclassified sequences</taxon>
        <taxon>metagenomes</taxon>
        <taxon>ecological metagenomes</taxon>
    </lineage>
</organism>
<reference evidence="1" key="1">
    <citation type="journal article" date="2014" name="Front. Microbiol.">
        <title>High frequency of phylogenetically diverse reductive dehalogenase-homologous genes in deep subseafloor sedimentary metagenomes.</title>
        <authorList>
            <person name="Kawai M."/>
            <person name="Futagami T."/>
            <person name="Toyoda A."/>
            <person name="Takaki Y."/>
            <person name="Nishi S."/>
            <person name="Hori S."/>
            <person name="Arai W."/>
            <person name="Tsubouchi T."/>
            <person name="Morono Y."/>
            <person name="Uchiyama I."/>
            <person name="Ito T."/>
            <person name="Fujiyama A."/>
            <person name="Inagaki F."/>
            <person name="Takami H."/>
        </authorList>
    </citation>
    <scope>NUCLEOTIDE SEQUENCE</scope>
    <source>
        <strain evidence="1">Expedition CK06-06</strain>
    </source>
</reference>
<dbReference type="Pfam" id="PF06277">
    <property type="entry name" value="EutA"/>
    <property type="match status" value="1"/>
</dbReference>
<proteinExistence type="predicted"/>
<dbReference type="EMBL" id="BARS01028080">
    <property type="protein sequence ID" value="GAG04290.1"/>
    <property type="molecule type" value="Genomic_DNA"/>
</dbReference>